<reference evidence="1" key="1">
    <citation type="submission" date="2019-11" db="EMBL/GenBank/DDBJ databases">
        <title>Nori genome reveals adaptations in red seaweeds to the harsh intertidal environment.</title>
        <authorList>
            <person name="Wang D."/>
            <person name="Mao Y."/>
        </authorList>
    </citation>
    <scope>NUCLEOTIDE SEQUENCE</scope>
    <source>
        <tissue evidence="1">Gametophyte</tissue>
    </source>
</reference>
<evidence type="ECO:0000313" key="2">
    <source>
        <dbReference type="Proteomes" id="UP000798662"/>
    </source>
</evidence>
<organism evidence="1 2">
    <name type="scientific">Pyropia yezoensis</name>
    <name type="common">Susabi-nori</name>
    <name type="synonym">Porphyra yezoensis</name>
    <dbReference type="NCBI Taxonomy" id="2788"/>
    <lineage>
        <taxon>Eukaryota</taxon>
        <taxon>Rhodophyta</taxon>
        <taxon>Bangiophyceae</taxon>
        <taxon>Bangiales</taxon>
        <taxon>Bangiaceae</taxon>
        <taxon>Pyropia</taxon>
    </lineage>
</organism>
<comment type="caution">
    <text evidence="1">The sequence shown here is derived from an EMBL/GenBank/DDBJ whole genome shotgun (WGS) entry which is preliminary data.</text>
</comment>
<evidence type="ECO:0000313" key="1">
    <source>
        <dbReference type="EMBL" id="KAK1865284.1"/>
    </source>
</evidence>
<gene>
    <name evidence="1" type="ORF">I4F81_007817</name>
</gene>
<proteinExistence type="predicted"/>
<name>A0ACC3C5T7_PYRYE</name>
<dbReference type="Proteomes" id="UP000798662">
    <property type="component" value="Chromosome 2"/>
</dbReference>
<accession>A0ACC3C5T7</accession>
<protein>
    <submittedName>
        <fullName evidence="1">Uncharacterized protein</fullName>
    </submittedName>
</protein>
<dbReference type="EMBL" id="CM020619">
    <property type="protein sequence ID" value="KAK1865284.1"/>
    <property type="molecule type" value="Genomic_DNA"/>
</dbReference>
<sequence length="694" mass="67271">MVSPSPGAVSGNPPPPRGEPAASTLKRRRPRAPAPPADAPASPPPPPPPPPPTADAVLRAGAAGLRANVVLALVARAVSFTLRAATARALGPARLAYADIRLNLLMAAALLPAVAAARPVALRCPSDASAVRVAAVGAAGSSAAAAVALAAALVLDARGGGGGGGGGDSLPSPGPQDHHAAALTAVALGAAVEAAAELPLVVGLRRQADARVAALRAAALVAGAVVSTVGVGVASGEGGGGGASATTWVGVGKVAYAGVLLVGGLAALASPAEVAALLRSPAVGARSSSSSSSPPSSSWSSLHGARPRGGSRWRFCTAWLDAPSVRLAAGTTGRAVVSFCLAHGEDGVLEGWVTPDERGAYKLAANVAALAARFLFQPLEEACFSVFSRLDRERGTAAVVAAGTSDVAPVFLPASGEAGAATALEAGAADADGPSQDSTCGPQLAAPVPLPTSDAGATTAALTLSLHFALLTGLTLAVIGPAFARPFIRLVYGAGWAATPAAHLLSLSFVYSVFLASNGVTEAYVMATAGPAALSTHAAFGAAVSAAYVLAAAAGARRWGAAGVVAANCANMAARTVYSVAFIGRAATQRTPGGGGSGRGGGRRGGRAGWAVVRAGVPGGRVVATLAAAGVAAAASERWVLAGGGAARLAAHAAVGGGGVAATVAAVAAWERVWVADVCRVMGWRRGGKGGKAG</sequence>
<keyword evidence="2" id="KW-1185">Reference proteome</keyword>